<accession>A0ABR7VQU6</accession>
<proteinExistence type="predicted"/>
<sequence>MENNKMDEMFNFWGVNSEENKQLLSFLISTEEDLSLFMEKYYTGEIVHNMRDFQQYKRVQYELSEDEFLAKFEENKKEALEELLQEPVSENMLGYMSKYSVTEKEIFSRYKEFPERSYINLIRGYQGSVKPSYDSLIQE</sequence>
<keyword evidence="2" id="KW-1185">Reference proteome</keyword>
<protein>
    <submittedName>
        <fullName evidence="1">Uncharacterized protein</fullName>
    </submittedName>
</protein>
<organism evidence="1 2">
    <name type="scientific">Virgibacillus halodenitrificans</name>
    <name type="common">Bacillus halodenitrificans</name>
    <dbReference type="NCBI Taxonomy" id="1482"/>
    <lineage>
        <taxon>Bacteria</taxon>
        <taxon>Bacillati</taxon>
        <taxon>Bacillota</taxon>
        <taxon>Bacilli</taxon>
        <taxon>Bacillales</taxon>
        <taxon>Bacillaceae</taxon>
        <taxon>Virgibacillus</taxon>
    </lineage>
</organism>
<gene>
    <name evidence="1" type="ORF">IC602_09185</name>
</gene>
<dbReference type="RefSeq" id="WP_189777992.1">
    <property type="nucleotide sequence ID" value="NZ_JACWEZ010000004.1"/>
</dbReference>
<comment type="caution">
    <text evidence="1">The sequence shown here is derived from an EMBL/GenBank/DDBJ whole genome shotgun (WGS) entry which is preliminary data.</text>
</comment>
<evidence type="ECO:0000313" key="2">
    <source>
        <dbReference type="Proteomes" id="UP000621631"/>
    </source>
</evidence>
<evidence type="ECO:0000313" key="1">
    <source>
        <dbReference type="EMBL" id="MBD1222784.1"/>
    </source>
</evidence>
<name>A0ABR7VQU6_VIRHA</name>
<reference evidence="1 2" key="1">
    <citation type="submission" date="2020-09" db="EMBL/GenBank/DDBJ databases">
        <title>Draft Genome Sequences of Oil-Oxidizing Bacteria Halomonas titanicae, Marinobacter lutaoensis, and Virgibacillus halodenitrificans Isolated from Highly Saline Environments.</title>
        <authorList>
            <person name="Grouzdev D.S."/>
            <person name="Sokolova D.S."/>
            <person name="Semenova E.M."/>
            <person name="Borzenkov I.A."/>
            <person name="Bidzhieva S.K."/>
            <person name="Poltaraus A.B."/>
            <person name="Nazina T.N."/>
        </authorList>
    </citation>
    <scope>NUCLEOTIDE SEQUENCE [LARGE SCALE GENOMIC DNA]</scope>
    <source>
        <strain evidence="1 2">VKM B-3472D</strain>
    </source>
</reference>
<dbReference type="Proteomes" id="UP000621631">
    <property type="component" value="Unassembled WGS sequence"/>
</dbReference>
<dbReference type="EMBL" id="JACWEZ010000004">
    <property type="protein sequence ID" value="MBD1222784.1"/>
    <property type="molecule type" value="Genomic_DNA"/>
</dbReference>